<dbReference type="NCBIfam" id="TIGR00621">
    <property type="entry name" value="ssb"/>
    <property type="match status" value="1"/>
</dbReference>
<evidence type="ECO:0000256" key="1">
    <source>
        <dbReference type="ARBA" id="ARBA00023125"/>
    </source>
</evidence>
<dbReference type="InterPro" id="IPR012340">
    <property type="entry name" value="NA-bd_OB-fold"/>
</dbReference>
<dbReference type="Proteomes" id="UP000249008">
    <property type="component" value="Chromosome 1"/>
</dbReference>
<dbReference type="HAMAP" id="MF_00984">
    <property type="entry name" value="SSB"/>
    <property type="match status" value="1"/>
</dbReference>
<dbReference type="PROSITE" id="PS50935">
    <property type="entry name" value="SSB"/>
    <property type="match status" value="1"/>
</dbReference>
<dbReference type="GO" id="GO:0009295">
    <property type="term" value="C:nucleoid"/>
    <property type="evidence" value="ECO:0007669"/>
    <property type="project" value="TreeGrafter"/>
</dbReference>
<evidence type="ECO:0000256" key="4">
    <source>
        <dbReference type="SAM" id="MobiDB-lite"/>
    </source>
</evidence>
<evidence type="ECO:0000256" key="2">
    <source>
        <dbReference type="HAMAP-Rule" id="MF_00984"/>
    </source>
</evidence>
<reference evidence="5 6" key="1">
    <citation type="submission" date="2018-06" db="EMBL/GenBank/DDBJ databases">
        <authorList>
            <consortium name="Pathogen Informatics"/>
            <person name="Doyle S."/>
        </authorList>
    </citation>
    <scope>NUCLEOTIDE SEQUENCE [LARGE SCALE GENOMIC DNA]</scope>
    <source>
        <strain evidence="5 6">NCTC12112</strain>
    </source>
</reference>
<dbReference type="Pfam" id="PF00436">
    <property type="entry name" value="SSB"/>
    <property type="match status" value="1"/>
</dbReference>
<dbReference type="Gene3D" id="2.40.50.140">
    <property type="entry name" value="Nucleic acid-binding proteins"/>
    <property type="match status" value="1"/>
</dbReference>
<proteinExistence type="inferred from homology"/>
<evidence type="ECO:0000313" key="5">
    <source>
        <dbReference type="EMBL" id="SQJ01729.1"/>
    </source>
</evidence>
<dbReference type="InterPro" id="IPR011344">
    <property type="entry name" value="ssDNA-bd"/>
</dbReference>
<feature type="compositionally biased region" description="Acidic residues" evidence="4">
    <location>
        <begin position="131"/>
        <end position="142"/>
    </location>
</feature>
<dbReference type="PIRSF" id="PIRSF002070">
    <property type="entry name" value="SSB"/>
    <property type="match status" value="1"/>
</dbReference>
<organism evidence="5 6">
    <name type="scientific">Fusobacterium ulcerans</name>
    <dbReference type="NCBI Taxonomy" id="861"/>
    <lineage>
        <taxon>Bacteria</taxon>
        <taxon>Fusobacteriati</taxon>
        <taxon>Fusobacteriota</taxon>
        <taxon>Fusobacteriia</taxon>
        <taxon>Fusobacteriales</taxon>
        <taxon>Fusobacteriaceae</taxon>
        <taxon>Fusobacterium</taxon>
    </lineage>
</organism>
<dbReference type="PANTHER" id="PTHR10302">
    <property type="entry name" value="SINGLE-STRANDED DNA-BINDING PROTEIN"/>
    <property type="match status" value="1"/>
</dbReference>
<dbReference type="InterPro" id="IPR000424">
    <property type="entry name" value="Primosome_PriB/ssb"/>
</dbReference>
<dbReference type="GeneID" id="78455769"/>
<dbReference type="GO" id="GO:0003697">
    <property type="term" value="F:single-stranded DNA binding"/>
    <property type="evidence" value="ECO:0007669"/>
    <property type="project" value="UniProtKB-UniRule"/>
</dbReference>
<name>A0AAX2JAJ5_9FUSO</name>
<keyword evidence="1 2" id="KW-0238">DNA-binding</keyword>
<dbReference type="GO" id="GO:0006260">
    <property type="term" value="P:DNA replication"/>
    <property type="evidence" value="ECO:0007669"/>
    <property type="project" value="InterPro"/>
</dbReference>
<evidence type="ECO:0000256" key="3">
    <source>
        <dbReference type="PIRNR" id="PIRNR002070"/>
    </source>
</evidence>
<gene>
    <name evidence="5" type="primary">ssb</name>
    <name evidence="5" type="ORF">NCTC12112_01197</name>
</gene>
<dbReference type="RefSeq" id="WP_005977936.1">
    <property type="nucleotide sequence ID" value="NZ_BAABXY010000001.1"/>
</dbReference>
<dbReference type="SUPFAM" id="SSF50249">
    <property type="entry name" value="Nucleic acid-binding proteins"/>
    <property type="match status" value="1"/>
</dbReference>
<accession>A0AAX2JAJ5</accession>
<protein>
    <recommendedName>
        <fullName evidence="2 3">Single-stranded DNA-binding protein</fullName>
        <shortName evidence="2">SSB</shortName>
    </recommendedName>
</protein>
<feature type="compositionally biased region" description="Low complexity" evidence="4">
    <location>
        <begin position="114"/>
        <end position="124"/>
    </location>
</feature>
<sequence>MNLVVLTGRLTRDPELKFGQSGKAYSRFSLAVDRPFQKGEADFINCVAFGKTAELIGEYLRKGRKVGVNGRLQMNRYEANGEKRTSYDVLVENIEFLEAKGSGDSAGYEPHDYAAAAPASAPKPSVKEAEDVPFDDDDEFPF</sequence>
<dbReference type="CDD" id="cd04496">
    <property type="entry name" value="SSB_OBF"/>
    <property type="match status" value="1"/>
</dbReference>
<comment type="subunit">
    <text evidence="2">Homotetramer.</text>
</comment>
<dbReference type="KEGG" id="ful:C4N20_13165"/>
<dbReference type="EMBL" id="LS483487">
    <property type="protein sequence ID" value="SQJ01729.1"/>
    <property type="molecule type" value="Genomic_DNA"/>
</dbReference>
<comment type="caution">
    <text evidence="2">Lacks conserved residue(s) required for the propagation of feature annotation.</text>
</comment>
<feature type="region of interest" description="Disordered" evidence="4">
    <location>
        <begin position="101"/>
        <end position="142"/>
    </location>
</feature>
<evidence type="ECO:0000313" key="6">
    <source>
        <dbReference type="Proteomes" id="UP000249008"/>
    </source>
</evidence>
<dbReference type="AlphaFoldDB" id="A0AAX2JAJ5"/>
<dbReference type="PANTHER" id="PTHR10302:SF27">
    <property type="entry name" value="SINGLE-STRANDED DNA-BINDING PROTEIN"/>
    <property type="match status" value="1"/>
</dbReference>